<dbReference type="InterPro" id="IPR003004">
    <property type="entry name" value="GspF/PilC"/>
</dbReference>
<keyword evidence="8 13" id="KW-1133">Transmembrane helix</keyword>
<evidence type="ECO:0000313" key="16">
    <source>
        <dbReference type="Proteomes" id="UP000236655"/>
    </source>
</evidence>
<evidence type="ECO:0000256" key="13">
    <source>
        <dbReference type="SAM" id="Phobius"/>
    </source>
</evidence>
<accession>A0A2I7N7B2</accession>
<dbReference type="OrthoDB" id="9805682at2"/>
<dbReference type="Pfam" id="PF00482">
    <property type="entry name" value="T2SSF"/>
    <property type="match status" value="2"/>
</dbReference>
<evidence type="ECO:0000256" key="12">
    <source>
        <dbReference type="SAM" id="MobiDB-lite"/>
    </source>
</evidence>
<feature type="transmembrane region" description="Helical" evidence="13">
    <location>
        <begin position="170"/>
        <end position="192"/>
    </location>
</feature>
<reference evidence="16" key="1">
    <citation type="submission" date="2017-11" db="EMBL/GenBank/DDBJ databases">
        <authorList>
            <person name="Chan K.G."/>
            <person name="Lee L.S."/>
        </authorList>
    </citation>
    <scope>NUCLEOTIDE SEQUENCE [LARGE SCALE GENOMIC DNA]</scope>
    <source>
        <strain evidence="16">DSM 100970</strain>
    </source>
</reference>
<evidence type="ECO:0000256" key="11">
    <source>
        <dbReference type="RuleBase" id="RU003923"/>
    </source>
</evidence>
<feature type="domain" description="Type II secretion system protein GspF" evidence="14">
    <location>
        <begin position="273"/>
        <end position="331"/>
    </location>
</feature>
<dbReference type="GO" id="GO:0005886">
    <property type="term" value="C:plasma membrane"/>
    <property type="evidence" value="ECO:0007669"/>
    <property type="project" value="UniProtKB-SubCell"/>
</dbReference>
<evidence type="ECO:0000256" key="6">
    <source>
        <dbReference type="ARBA" id="ARBA00022519"/>
    </source>
</evidence>
<dbReference type="EMBL" id="CP024847">
    <property type="protein sequence ID" value="AUR52339.1"/>
    <property type="molecule type" value="Genomic_DNA"/>
</dbReference>
<dbReference type="InterPro" id="IPR018076">
    <property type="entry name" value="T2SS_GspF_dom"/>
</dbReference>
<sequence>MQSFSYKAVDKSGKEKAGVIQAESPKQARQLLRNQGLITTHLESEQERKSKKAVGISFKKPISSLELSLITRQFSILLNSGLSVEQSLSALSDQLESQEQKAIMSGVRSEVLGGRSLAASLKMYPKVFPAVYCSLVNAGEQSGSLAKVMTKLADYSDKTRELTSKIMMALLYPLVVTVVATLVIIALLVFVVPQVVKVFEASKQTLPLITRGMIATSNGLRNYGIYMLIVILIFGFSFARSLKKKENRIKFHRKLLTLPIAGKLLVNIDLARFTNTLSMLLSSGVPMLQALEASRDTLSNFMLKTSIDKAISMVREGIGLAVALKAQNAFPQL</sequence>
<dbReference type="Proteomes" id="UP000236655">
    <property type="component" value="Chromosome"/>
</dbReference>
<dbReference type="InterPro" id="IPR042094">
    <property type="entry name" value="T2SS_GspF_sf"/>
</dbReference>
<evidence type="ECO:0000256" key="3">
    <source>
        <dbReference type="ARBA" id="ARBA00005745"/>
    </source>
</evidence>
<dbReference type="PANTHER" id="PTHR30012">
    <property type="entry name" value="GENERAL SECRETION PATHWAY PROTEIN"/>
    <property type="match status" value="1"/>
</dbReference>
<dbReference type="PANTHER" id="PTHR30012:SF0">
    <property type="entry name" value="TYPE II SECRETION SYSTEM PROTEIN F-RELATED"/>
    <property type="match status" value="1"/>
</dbReference>
<dbReference type="FunFam" id="1.20.81.30:FF:000001">
    <property type="entry name" value="Type II secretion system protein F"/>
    <property type="match status" value="1"/>
</dbReference>
<evidence type="ECO:0000256" key="4">
    <source>
        <dbReference type="ARBA" id="ARBA00022448"/>
    </source>
</evidence>
<keyword evidence="16" id="KW-1185">Reference proteome</keyword>
<evidence type="ECO:0000256" key="5">
    <source>
        <dbReference type="ARBA" id="ARBA00022475"/>
    </source>
</evidence>
<keyword evidence="4 11" id="KW-0813">Transport</keyword>
<organism evidence="15 16">
    <name type="scientific">Aquella oligotrophica</name>
    <dbReference type="NCBI Taxonomy" id="2067065"/>
    <lineage>
        <taxon>Bacteria</taxon>
        <taxon>Pseudomonadati</taxon>
        <taxon>Pseudomonadota</taxon>
        <taxon>Betaproteobacteria</taxon>
        <taxon>Neisseriales</taxon>
        <taxon>Neisseriaceae</taxon>
        <taxon>Aquella</taxon>
    </lineage>
</organism>
<dbReference type="GO" id="GO:0015628">
    <property type="term" value="P:protein secretion by the type II secretion system"/>
    <property type="evidence" value="ECO:0007669"/>
    <property type="project" value="TreeGrafter"/>
</dbReference>
<feature type="domain" description="Type II secretion system protein GspF" evidence="14">
    <location>
        <begin position="71"/>
        <end position="193"/>
    </location>
</feature>
<evidence type="ECO:0000256" key="1">
    <source>
        <dbReference type="ARBA" id="ARBA00002684"/>
    </source>
</evidence>
<keyword evidence="5" id="KW-1003">Cell membrane</keyword>
<dbReference type="Gene3D" id="1.20.81.30">
    <property type="entry name" value="Type II secretion system (T2SS), domain F"/>
    <property type="match status" value="2"/>
</dbReference>
<dbReference type="InterPro" id="IPR001992">
    <property type="entry name" value="T2SS_GspF/T4SS_PilC_CS"/>
</dbReference>
<name>A0A2I7N7B2_9NEIS</name>
<evidence type="ECO:0000256" key="7">
    <source>
        <dbReference type="ARBA" id="ARBA00022692"/>
    </source>
</evidence>
<evidence type="ECO:0000256" key="9">
    <source>
        <dbReference type="ARBA" id="ARBA00023136"/>
    </source>
</evidence>
<comment type="subcellular location">
    <subcellularLocation>
        <location evidence="2 11">Cell inner membrane</location>
        <topology evidence="2 11">Multi-pass membrane protein</topology>
    </subcellularLocation>
</comment>
<feature type="compositionally biased region" description="Basic and acidic residues" evidence="12">
    <location>
        <begin position="8"/>
        <end position="17"/>
    </location>
</feature>
<keyword evidence="7 11" id="KW-0812">Transmembrane</keyword>
<protein>
    <recommendedName>
        <fullName evidence="10">General secretion pathway protein F</fullName>
    </recommendedName>
</protein>
<dbReference type="AlphaFoldDB" id="A0A2I7N7B2"/>
<dbReference type="KEGG" id="nba:CUN60_08530"/>
<feature type="transmembrane region" description="Helical" evidence="13">
    <location>
        <begin position="223"/>
        <end position="242"/>
    </location>
</feature>
<evidence type="ECO:0000256" key="2">
    <source>
        <dbReference type="ARBA" id="ARBA00004429"/>
    </source>
</evidence>
<evidence type="ECO:0000313" key="15">
    <source>
        <dbReference type="EMBL" id="AUR52339.1"/>
    </source>
</evidence>
<dbReference type="PROSITE" id="PS00874">
    <property type="entry name" value="T2SP_F"/>
    <property type="match status" value="1"/>
</dbReference>
<keyword evidence="9 13" id="KW-0472">Membrane</keyword>
<comment type="similarity">
    <text evidence="3 11">Belongs to the GSP F family.</text>
</comment>
<evidence type="ECO:0000256" key="8">
    <source>
        <dbReference type="ARBA" id="ARBA00022989"/>
    </source>
</evidence>
<comment type="function">
    <text evidence="1">Component of the type II secretion system inner membrane complex required for the energy-dependent secretion of extracellular factors such as proteases and toxins from the periplasm.</text>
</comment>
<feature type="region of interest" description="Disordered" evidence="12">
    <location>
        <begin position="1"/>
        <end position="25"/>
    </location>
</feature>
<dbReference type="PRINTS" id="PR00812">
    <property type="entry name" value="BCTERIALGSPF"/>
</dbReference>
<gene>
    <name evidence="15" type="ORF">CUN60_08530</name>
</gene>
<keyword evidence="6" id="KW-0997">Cell inner membrane</keyword>
<proteinExistence type="inferred from homology"/>
<evidence type="ECO:0000256" key="10">
    <source>
        <dbReference type="ARBA" id="ARBA00030750"/>
    </source>
</evidence>
<evidence type="ECO:0000259" key="14">
    <source>
        <dbReference type="Pfam" id="PF00482"/>
    </source>
</evidence>